<name>A0ABX9TR04_9PSEU</name>
<keyword evidence="2" id="KW-1185">Reference proteome</keyword>
<dbReference type="InterPro" id="IPR009000">
    <property type="entry name" value="Transl_B-barrel_sf"/>
</dbReference>
<protein>
    <recommendedName>
        <fullName evidence="3">Elongation factor Tu</fullName>
    </recommendedName>
</protein>
<dbReference type="Gene3D" id="2.40.30.10">
    <property type="entry name" value="Translation factors"/>
    <property type="match status" value="1"/>
</dbReference>
<evidence type="ECO:0000313" key="1">
    <source>
        <dbReference type="EMBL" id="RKT90051.1"/>
    </source>
</evidence>
<accession>A0ABX9TR04</accession>
<sequence length="117" mass="12176">MGLFSRRKTPAGPPQPFAFVVENVFSVPMRGVVFTGRVESGQVQQGQDAVLHLAGDERAVRVKSIDVRRRSAAVAGTGEEAGLYLDGITARDLPTVPGGDGSLIDSDAVAGARLVSA</sequence>
<dbReference type="PANTHER" id="PTHR43721:SF22">
    <property type="entry name" value="ELONGATION FACTOR TU, MITOCHONDRIAL"/>
    <property type="match status" value="1"/>
</dbReference>
<reference evidence="1 2" key="1">
    <citation type="submission" date="2018-10" db="EMBL/GenBank/DDBJ databases">
        <title>Sequencing the genomes of 1000 actinobacteria strains.</title>
        <authorList>
            <person name="Klenk H.-P."/>
        </authorList>
    </citation>
    <scope>NUCLEOTIDE SEQUENCE [LARGE SCALE GENOMIC DNA]</scope>
    <source>
        <strain evidence="1 2">DSM 45119</strain>
    </source>
</reference>
<gene>
    <name evidence="1" type="ORF">ATL45_0019</name>
</gene>
<organism evidence="1 2">
    <name type="scientific">Saccharopolyspora antimicrobica</name>
    <dbReference type="NCBI Taxonomy" id="455193"/>
    <lineage>
        <taxon>Bacteria</taxon>
        <taxon>Bacillati</taxon>
        <taxon>Actinomycetota</taxon>
        <taxon>Actinomycetes</taxon>
        <taxon>Pseudonocardiales</taxon>
        <taxon>Pseudonocardiaceae</taxon>
        <taxon>Saccharopolyspora</taxon>
    </lineage>
</organism>
<dbReference type="EMBL" id="RBXX01000001">
    <property type="protein sequence ID" value="RKT90051.1"/>
    <property type="molecule type" value="Genomic_DNA"/>
</dbReference>
<dbReference type="PANTHER" id="PTHR43721">
    <property type="entry name" value="ELONGATION FACTOR TU-RELATED"/>
    <property type="match status" value="1"/>
</dbReference>
<dbReference type="Proteomes" id="UP000270697">
    <property type="component" value="Unassembled WGS sequence"/>
</dbReference>
<dbReference type="SUPFAM" id="SSF50447">
    <property type="entry name" value="Translation proteins"/>
    <property type="match status" value="1"/>
</dbReference>
<evidence type="ECO:0008006" key="3">
    <source>
        <dbReference type="Google" id="ProtNLM"/>
    </source>
</evidence>
<evidence type="ECO:0000313" key="2">
    <source>
        <dbReference type="Proteomes" id="UP000270697"/>
    </source>
</evidence>
<comment type="caution">
    <text evidence="1">The sequence shown here is derived from an EMBL/GenBank/DDBJ whole genome shotgun (WGS) entry which is preliminary data.</text>
</comment>
<proteinExistence type="predicted"/>
<dbReference type="InterPro" id="IPR050055">
    <property type="entry name" value="EF-Tu_GTPase"/>
</dbReference>